<proteinExistence type="predicted"/>
<organism evidence="2 3">
    <name type="scientific">Cyclotella cryptica</name>
    <dbReference type="NCBI Taxonomy" id="29204"/>
    <lineage>
        <taxon>Eukaryota</taxon>
        <taxon>Sar</taxon>
        <taxon>Stramenopiles</taxon>
        <taxon>Ochrophyta</taxon>
        <taxon>Bacillariophyta</taxon>
        <taxon>Coscinodiscophyceae</taxon>
        <taxon>Thalassiosirophycidae</taxon>
        <taxon>Stephanodiscales</taxon>
        <taxon>Stephanodiscaceae</taxon>
        <taxon>Cyclotella</taxon>
    </lineage>
</organism>
<accession>A0ABD3Q427</accession>
<protein>
    <submittedName>
        <fullName evidence="2">Uncharacterized protein</fullName>
    </submittedName>
</protein>
<keyword evidence="3" id="KW-1185">Reference proteome</keyword>
<evidence type="ECO:0000313" key="2">
    <source>
        <dbReference type="EMBL" id="KAL3793020.1"/>
    </source>
</evidence>
<evidence type="ECO:0000256" key="1">
    <source>
        <dbReference type="SAM" id="MobiDB-lite"/>
    </source>
</evidence>
<comment type="caution">
    <text evidence="2">The sequence shown here is derived from an EMBL/GenBank/DDBJ whole genome shotgun (WGS) entry which is preliminary data.</text>
</comment>
<evidence type="ECO:0000313" key="3">
    <source>
        <dbReference type="Proteomes" id="UP001516023"/>
    </source>
</evidence>
<name>A0ABD3Q427_9STRA</name>
<dbReference type="Proteomes" id="UP001516023">
    <property type="component" value="Unassembled WGS sequence"/>
</dbReference>
<feature type="compositionally biased region" description="Basic and acidic residues" evidence="1">
    <location>
        <begin position="604"/>
        <end position="708"/>
    </location>
</feature>
<feature type="compositionally biased region" description="Low complexity" evidence="1">
    <location>
        <begin position="324"/>
        <end position="344"/>
    </location>
</feature>
<reference evidence="2 3" key="1">
    <citation type="journal article" date="2020" name="G3 (Bethesda)">
        <title>Improved Reference Genome for Cyclotella cryptica CCMP332, a Model for Cell Wall Morphogenesis, Salinity Adaptation, and Lipid Production in Diatoms (Bacillariophyta).</title>
        <authorList>
            <person name="Roberts W.R."/>
            <person name="Downey K.M."/>
            <person name="Ruck E.C."/>
            <person name="Traller J.C."/>
            <person name="Alverson A.J."/>
        </authorList>
    </citation>
    <scope>NUCLEOTIDE SEQUENCE [LARGE SCALE GENOMIC DNA]</scope>
    <source>
        <strain evidence="2 3">CCMP332</strain>
    </source>
</reference>
<feature type="compositionally biased region" description="Polar residues" evidence="1">
    <location>
        <begin position="383"/>
        <end position="393"/>
    </location>
</feature>
<feature type="compositionally biased region" description="Basic and acidic residues" evidence="1">
    <location>
        <begin position="877"/>
        <end position="888"/>
    </location>
</feature>
<feature type="region of interest" description="Disordered" evidence="1">
    <location>
        <begin position="316"/>
        <end position="393"/>
    </location>
</feature>
<dbReference type="EMBL" id="JABMIG020000095">
    <property type="protein sequence ID" value="KAL3793020.1"/>
    <property type="molecule type" value="Genomic_DNA"/>
</dbReference>
<feature type="compositionally biased region" description="Low complexity" evidence="1">
    <location>
        <begin position="141"/>
        <end position="157"/>
    </location>
</feature>
<feature type="compositionally biased region" description="Basic and acidic residues" evidence="1">
    <location>
        <begin position="529"/>
        <end position="538"/>
    </location>
</feature>
<dbReference type="AlphaFoldDB" id="A0ABD3Q427"/>
<feature type="compositionally biased region" description="Low complexity" evidence="1">
    <location>
        <begin position="812"/>
        <end position="831"/>
    </location>
</feature>
<feature type="compositionally biased region" description="Polar residues" evidence="1">
    <location>
        <begin position="50"/>
        <end position="66"/>
    </location>
</feature>
<feature type="compositionally biased region" description="Low complexity" evidence="1">
    <location>
        <begin position="782"/>
        <end position="802"/>
    </location>
</feature>
<sequence>MSEPPAENLSISHRDPPSKSASSLDQHFAKHRQEPSIPINEAASSPRPDATSTASRNISSGASYNASLHYGGGGGDAPSVGDSVYSGDDFTVRSDTDGGGGDSVISYNASREAAPGEEETARLLRGGSRSAFPNPYRKRQQQQQSRQQGAGARQQGANRVSFAEQLFGKTYDSNSSVVASVVGSISGTVATAGPGVRRKVPRVGSNSSYASSSSSSSTVVSSSSEGMSSLTSALFSKRLHKFNSIKKNATLLSVLTMGVMIFIGASLSISEIPNETTAEGSIRLEEEARGLGYEHDTNAQSASGLGIMDNIHPPLQAGVPILPAGSSASHASSQSDPQSASSQQVDWNKVPPHLRGYYSKTFGPPPSSEGGGGGNIFDPAYGPNNSYSGQQQRQDVLESEYEKSQFANAQAAMAIQSIGKEAVLGFRPMTGRDYHAQGDLNKELTSAGMGTSVVENGGFQSDGSGGGGGGGGGGFSGPMLKKEDFVMQEEQQLRGQQQQRKNDPPMDSEEQKRLAAQEAALSKASTAEDDARKKREEEVVRLRASAGLTGYYYPQKEGTSSAAVVPAVGANVDDTEKQEEQAAAAAVAAAAEEDVKQKLELVRQRMKEEAEATQKKEEEARQKAEDEARKRAEDDARQQNAEAEAKQKLEEEARQRNENEARQQEESRQREEEAARQQEMARQEAAEEAAKQKLEMLRQQKAEEERQKNSQPSLAQELLKKYLNVPFREQTKSEQGNEESVPPLPPPQPLSDKQPDLVPSAPQQTQEQNQPFDKPAQDIPNEQQPVQHDQPQQQEKQEPPGQTHNKSEPEAPKQQQPPQQQGQSPPHQPAQLRIQVENGQLSFDDWRSKMKQKLHNQIQEESKKNAPPPPPPPSQAEIKDKVSQKMEQVEQAQSAIMKGESTDLDSIASLQKELSELLALMGGT</sequence>
<feature type="region of interest" description="Disordered" evidence="1">
    <location>
        <begin position="604"/>
        <end position="903"/>
    </location>
</feature>
<feature type="compositionally biased region" description="Polar residues" evidence="1">
    <location>
        <begin position="761"/>
        <end position="771"/>
    </location>
</feature>
<feature type="compositionally biased region" description="Low complexity" evidence="1">
    <location>
        <begin position="488"/>
        <end position="499"/>
    </location>
</feature>
<feature type="compositionally biased region" description="Basic and acidic residues" evidence="1">
    <location>
        <begin position="500"/>
        <end position="515"/>
    </location>
</feature>
<feature type="compositionally biased region" description="Low complexity" evidence="1">
    <location>
        <begin position="205"/>
        <end position="224"/>
    </location>
</feature>
<feature type="region of interest" description="Disordered" evidence="1">
    <location>
        <begin position="191"/>
        <end position="224"/>
    </location>
</feature>
<gene>
    <name evidence="2" type="ORF">HJC23_003028</name>
</gene>
<feature type="compositionally biased region" description="Gly residues" evidence="1">
    <location>
        <begin position="463"/>
        <end position="476"/>
    </location>
</feature>
<feature type="region of interest" description="Disordered" evidence="1">
    <location>
        <begin position="1"/>
        <end position="157"/>
    </location>
</feature>
<feature type="region of interest" description="Disordered" evidence="1">
    <location>
        <begin position="451"/>
        <end position="538"/>
    </location>
</feature>